<dbReference type="InterPro" id="IPR050313">
    <property type="entry name" value="Carb_Metab_HTH_regulators"/>
</dbReference>
<keyword evidence="3" id="KW-0804">Transcription</keyword>
<proteinExistence type="predicted"/>
<comment type="caution">
    <text evidence="5">The sequence shown here is derived from an EMBL/GenBank/DDBJ whole genome shotgun (WGS) entry which is preliminary data.</text>
</comment>
<dbReference type="PRINTS" id="PR00037">
    <property type="entry name" value="HTHLACR"/>
</dbReference>
<protein>
    <submittedName>
        <fullName evidence="5">DeoR/GlpR transcriptional regulator</fullName>
    </submittedName>
</protein>
<dbReference type="SMART" id="SM01134">
    <property type="entry name" value="DeoRC"/>
    <property type="match status" value="1"/>
</dbReference>
<dbReference type="PROSITE" id="PS00894">
    <property type="entry name" value="HTH_DEOR_1"/>
    <property type="match status" value="1"/>
</dbReference>
<dbReference type="Pfam" id="PF08220">
    <property type="entry name" value="HTH_DeoR"/>
    <property type="match status" value="1"/>
</dbReference>
<dbReference type="Proteomes" id="UP000886005">
    <property type="component" value="Unassembled WGS sequence"/>
</dbReference>
<dbReference type="InterPro" id="IPR036390">
    <property type="entry name" value="WH_DNA-bd_sf"/>
</dbReference>
<dbReference type="SUPFAM" id="SSF100950">
    <property type="entry name" value="NagB/RpiA/CoA transferase-like"/>
    <property type="match status" value="1"/>
</dbReference>
<dbReference type="PROSITE" id="PS51000">
    <property type="entry name" value="HTH_DEOR_2"/>
    <property type="match status" value="1"/>
</dbReference>
<gene>
    <name evidence="5" type="ORF">ENJ10_00535</name>
</gene>
<dbReference type="SUPFAM" id="SSF46785">
    <property type="entry name" value="Winged helix' DNA-binding domain"/>
    <property type="match status" value="1"/>
</dbReference>
<accession>A0A7V1LX32</accession>
<dbReference type="PANTHER" id="PTHR30363:SF44">
    <property type="entry name" value="AGA OPERON TRANSCRIPTIONAL REPRESSOR-RELATED"/>
    <property type="match status" value="1"/>
</dbReference>
<evidence type="ECO:0000256" key="1">
    <source>
        <dbReference type="ARBA" id="ARBA00023015"/>
    </source>
</evidence>
<feature type="domain" description="HTH deoR-type" evidence="4">
    <location>
        <begin position="6"/>
        <end position="61"/>
    </location>
</feature>
<evidence type="ECO:0000313" key="5">
    <source>
        <dbReference type="EMBL" id="HED09149.1"/>
    </source>
</evidence>
<dbReference type="InterPro" id="IPR047779">
    <property type="entry name" value="AgaR-like"/>
</dbReference>
<dbReference type="InterPro" id="IPR037171">
    <property type="entry name" value="NagB/RpiA_transferase-like"/>
</dbReference>
<dbReference type="InterPro" id="IPR014036">
    <property type="entry name" value="DeoR-like_C"/>
</dbReference>
<evidence type="ECO:0000259" key="4">
    <source>
        <dbReference type="PROSITE" id="PS51000"/>
    </source>
</evidence>
<dbReference type="InterPro" id="IPR001034">
    <property type="entry name" value="DeoR_HTH"/>
</dbReference>
<dbReference type="Pfam" id="PF00455">
    <property type="entry name" value="DeoRC"/>
    <property type="match status" value="1"/>
</dbReference>
<dbReference type="EMBL" id="DRLD01000017">
    <property type="protein sequence ID" value="HED09149.1"/>
    <property type="molecule type" value="Genomic_DNA"/>
</dbReference>
<dbReference type="Gene3D" id="1.10.10.10">
    <property type="entry name" value="Winged helix-like DNA-binding domain superfamily/Winged helix DNA-binding domain"/>
    <property type="match status" value="1"/>
</dbReference>
<dbReference type="InterPro" id="IPR018356">
    <property type="entry name" value="Tscrpt_reg_HTH_DeoR_CS"/>
</dbReference>
<dbReference type="PANTHER" id="PTHR30363">
    <property type="entry name" value="HTH-TYPE TRANSCRIPTIONAL REGULATOR SRLR-RELATED"/>
    <property type="match status" value="1"/>
</dbReference>
<dbReference type="InterPro" id="IPR036388">
    <property type="entry name" value="WH-like_DNA-bd_sf"/>
</dbReference>
<dbReference type="SMART" id="SM00420">
    <property type="entry name" value="HTH_DEOR"/>
    <property type="match status" value="1"/>
</dbReference>
<reference evidence="5" key="1">
    <citation type="journal article" date="2020" name="mSystems">
        <title>Genome- and Community-Level Interaction Insights into Carbon Utilization and Element Cycling Functions of Hydrothermarchaeota in Hydrothermal Sediment.</title>
        <authorList>
            <person name="Zhou Z."/>
            <person name="Liu Y."/>
            <person name="Xu W."/>
            <person name="Pan J."/>
            <person name="Luo Z.H."/>
            <person name="Li M."/>
        </authorList>
    </citation>
    <scope>NUCLEOTIDE SEQUENCE [LARGE SCALE GENOMIC DNA]</scope>
    <source>
        <strain evidence="5">HyVt-456</strain>
    </source>
</reference>
<keyword evidence="2" id="KW-0238">DNA-binding</keyword>
<evidence type="ECO:0000256" key="3">
    <source>
        <dbReference type="ARBA" id="ARBA00023163"/>
    </source>
</evidence>
<dbReference type="AlphaFoldDB" id="A0A7V1LX32"/>
<evidence type="ECO:0000256" key="2">
    <source>
        <dbReference type="ARBA" id="ARBA00023125"/>
    </source>
</evidence>
<name>A0A7V1LX32_CALAY</name>
<dbReference type="GO" id="GO:0003700">
    <property type="term" value="F:DNA-binding transcription factor activity"/>
    <property type="evidence" value="ECO:0007669"/>
    <property type="project" value="InterPro"/>
</dbReference>
<organism evidence="5">
    <name type="scientific">Caldithrix abyssi</name>
    <dbReference type="NCBI Taxonomy" id="187145"/>
    <lineage>
        <taxon>Bacteria</taxon>
        <taxon>Pseudomonadati</taxon>
        <taxon>Calditrichota</taxon>
        <taxon>Calditrichia</taxon>
        <taxon>Calditrichales</taxon>
        <taxon>Calditrichaceae</taxon>
        <taxon>Caldithrix</taxon>
    </lineage>
</organism>
<dbReference type="Gene3D" id="3.40.50.1360">
    <property type="match status" value="1"/>
</dbReference>
<sequence>MEKENTVFRRSKILEMIEEKGRLNVQELSSYFKVSEVTVRNDLGQLEQKGLLIRTRGGAIRNQRVGVDSRLSEKARRNRAEKMCIGKKAAALIRDGETIILDSGTTTFELARNLSAFSELTVITNALNIAIYLAGLKSIKVIVPGGLLREPSLSLVGPSAGESLRNYYCDKAFLGVDGIDTAYGVTTPNLEEAHLNRAMIRNAREVIVLTDSSKFSKRSFAFIAPVTEIDKIVTDNRIRKEDMELLISAGVDVVTC</sequence>
<dbReference type="NCBIfam" id="NF040755">
    <property type="entry name" value="AgaR"/>
    <property type="match status" value="1"/>
</dbReference>
<keyword evidence="1" id="KW-0805">Transcription regulation</keyword>
<dbReference type="GO" id="GO:0003677">
    <property type="term" value="F:DNA binding"/>
    <property type="evidence" value="ECO:0007669"/>
    <property type="project" value="UniProtKB-KW"/>
</dbReference>